<evidence type="ECO:0000256" key="1">
    <source>
        <dbReference type="ARBA" id="ARBA00022884"/>
    </source>
</evidence>
<feature type="domain" description="RRM" evidence="3">
    <location>
        <begin position="72"/>
        <end position="149"/>
    </location>
</feature>
<feature type="transmembrane region" description="Helical" evidence="2">
    <location>
        <begin position="12"/>
        <end position="32"/>
    </location>
</feature>
<accession>A0A3B1AED7</accession>
<feature type="transmembrane region" description="Helical" evidence="2">
    <location>
        <begin position="44"/>
        <end position="64"/>
    </location>
</feature>
<name>A0A3B1AED7_9ZZZZ</name>
<sequence length="152" mass="17032">MKSLLPSLRVIGVSLAISIIIGTLGYFVLGAMNTSIENAARYQTYILMAGALLGALTVQIIHIFNNRPTEVVSLFIGNLPFRASNQQLRQVFSKHGTVHNLRLMTDKVTRKPRGFGFVEMDKHQAKIAVKELNGYEFMGRELKVNYANESKY</sequence>
<dbReference type="SMART" id="SM00360">
    <property type="entry name" value="RRM"/>
    <property type="match status" value="1"/>
</dbReference>
<keyword evidence="2" id="KW-1133">Transmembrane helix</keyword>
<dbReference type="InterPro" id="IPR050502">
    <property type="entry name" value="Euk_RNA-bind_prot"/>
</dbReference>
<evidence type="ECO:0000259" key="3">
    <source>
        <dbReference type="PROSITE" id="PS50102"/>
    </source>
</evidence>
<dbReference type="SUPFAM" id="SSF54928">
    <property type="entry name" value="RNA-binding domain, RBD"/>
    <property type="match status" value="1"/>
</dbReference>
<dbReference type="PANTHER" id="PTHR48025">
    <property type="entry name" value="OS02G0815200 PROTEIN"/>
    <property type="match status" value="1"/>
</dbReference>
<dbReference type="PROSITE" id="PS50102">
    <property type="entry name" value="RRM"/>
    <property type="match status" value="1"/>
</dbReference>
<dbReference type="Gene3D" id="3.30.70.330">
    <property type="match status" value="1"/>
</dbReference>
<keyword evidence="1" id="KW-0694">RNA-binding</keyword>
<dbReference type="InterPro" id="IPR012677">
    <property type="entry name" value="Nucleotide-bd_a/b_plait_sf"/>
</dbReference>
<keyword evidence="2" id="KW-0812">Transmembrane</keyword>
<dbReference type="PANTHER" id="PTHR48025:SF1">
    <property type="entry name" value="RRM DOMAIN-CONTAINING PROTEIN"/>
    <property type="match status" value="1"/>
</dbReference>
<dbReference type="AlphaFoldDB" id="A0A3B1AED7"/>
<proteinExistence type="predicted"/>
<evidence type="ECO:0000256" key="2">
    <source>
        <dbReference type="SAM" id="Phobius"/>
    </source>
</evidence>
<gene>
    <name evidence="4" type="ORF">MNBD_GAMMA23-283</name>
</gene>
<dbReference type="EMBL" id="UOFT01000023">
    <property type="protein sequence ID" value="VAW92244.1"/>
    <property type="molecule type" value="Genomic_DNA"/>
</dbReference>
<protein>
    <recommendedName>
        <fullName evidence="3">RRM domain-containing protein</fullName>
    </recommendedName>
</protein>
<dbReference type="InterPro" id="IPR000504">
    <property type="entry name" value="RRM_dom"/>
</dbReference>
<keyword evidence="2" id="KW-0472">Membrane</keyword>
<organism evidence="4">
    <name type="scientific">hydrothermal vent metagenome</name>
    <dbReference type="NCBI Taxonomy" id="652676"/>
    <lineage>
        <taxon>unclassified sequences</taxon>
        <taxon>metagenomes</taxon>
        <taxon>ecological metagenomes</taxon>
    </lineage>
</organism>
<dbReference type="GO" id="GO:0003723">
    <property type="term" value="F:RNA binding"/>
    <property type="evidence" value="ECO:0007669"/>
    <property type="project" value="UniProtKB-KW"/>
</dbReference>
<reference evidence="4" key="1">
    <citation type="submission" date="2018-06" db="EMBL/GenBank/DDBJ databases">
        <authorList>
            <person name="Zhirakovskaya E."/>
        </authorList>
    </citation>
    <scope>NUCLEOTIDE SEQUENCE</scope>
</reference>
<evidence type="ECO:0000313" key="4">
    <source>
        <dbReference type="EMBL" id="VAW92244.1"/>
    </source>
</evidence>
<dbReference type="Pfam" id="PF00076">
    <property type="entry name" value="RRM_1"/>
    <property type="match status" value="1"/>
</dbReference>
<dbReference type="InterPro" id="IPR035979">
    <property type="entry name" value="RBD_domain_sf"/>
</dbReference>